<evidence type="ECO:0000256" key="9">
    <source>
        <dbReference type="ARBA" id="ARBA00022827"/>
    </source>
</evidence>
<evidence type="ECO:0000256" key="5">
    <source>
        <dbReference type="ARBA" id="ARBA00008310"/>
    </source>
</evidence>
<dbReference type="UniPathway" id="UPA00252"/>
<reference evidence="14 15" key="1">
    <citation type="submission" date="2017-02" db="EMBL/GenBank/DDBJ databases">
        <authorList>
            <person name="Peterson S.W."/>
        </authorList>
    </citation>
    <scope>NUCLEOTIDE SEQUENCE [LARGE SCALE GENOMIC DNA]</scope>
    <source>
        <strain evidence="14 15">B Ar 00.02</strain>
    </source>
</reference>
<dbReference type="InterPro" id="IPR004572">
    <property type="entry name" value="Protoporphyrinogen_oxidase"/>
</dbReference>
<keyword evidence="15" id="KW-1185">Reference proteome</keyword>
<dbReference type="GO" id="GO:0006783">
    <property type="term" value="P:heme biosynthetic process"/>
    <property type="evidence" value="ECO:0007669"/>
    <property type="project" value="UniProtKB-UniRule"/>
</dbReference>
<organism evidence="14 15">
    <name type="scientific">Arthrobacter rhombi</name>
    <dbReference type="NCBI Taxonomy" id="71253"/>
    <lineage>
        <taxon>Bacteria</taxon>
        <taxon>Bacillati</taxon>
        <taxon>Actinomycetota</taxon>
        <taxon>Actinomycetes</taxon>
        <taxon>Micrococcales</taxon>
        <taxon>Micrococcaceae</taxon>
        <taxon>Arthrobacter</taxon>
    </lineage>
</organism>
<comment type="cofactor">
    <cofactor evidence="2 12">
        <name>FAD</name>
        <dbReference type="ChEBI" id="CHEBI:57692"/>
    </cofactor>
</comment>
<dbReference type="Pfam" id="PF01593">
    <property type="entry name" value="Amino_oxidase"/>
    <property type="match status" value="1"/>
</dbReference>
<dbReference type="Gene3D" id="3.50.50.60">
    <property type="entry name" value="FAD/NAD(P)-binding domain"/>
    <property type="match status" value="1"/>
</dbReference>
<sequence>MTQAEKIVGTPGHASAPRAIVVGGGIAGLVAARELSLTGHHVDVFDASSRFGGSVASHEVAGLKLDAGAESFAVRSTAVAELATELGLEASIQTPNPAGSWLYHAADHAKRGGPRALRMPATALLGIPADPWAEDVKAVIGAAGCVRAATDLAMPVTRRQAKEPISLGELVQARMGQAVLDGLVTPIVAGVHSADPTTLDVDTVAPGLRAAMVKHHSLARGVAALRASAPAGSAVAGLAGGMHRLIEALLDELKTAGTGLQVGSTVLSLARKAPTEGFSEGDWEVTVEGQAAPETAERVIIATPGPVAVDLLAGLLPDAAALRPKTGHGIALVTLVVDQPELDAAPRGTGLLVAPGTPGVTAKALTHATAKWGWLADEAGPGTHVLRLSYGRLSDGPDTIPADDSVLGDIAISDASTLMGVRLSAADVVGWDVVRYDAALPFATTGHRDRVDAFRAALAEQPGLDVVGAWLAGTGLASVVADTRARTSITAS</sequence>
<name>A0A1R4GL78_9MICC</name>
<evidence type="ECO:0000256" key="11">
    <source>
        <dbReference type="ARBA" id="ARBA00023133"/>
    </source>
</evidence>
<dbReference type="Gene3D" id="1.10.3110.10">
    <property type="entry name" value="protoporphyrinogen ix oxidase, domain 3"/>
    <property type="match status" value="1"/>
</dbReference>
<dbReference type="RefSeq" id="WP_086999651.1">
    <property type="nucleotide sequence ID" value="NZ_FUHW01000038.1"/>
</dbReference>
<feature type="domain" description="Amine oxidase" evidence="13">
    <location>
        <begin position="26"/>
        <end position="472"/>
    </location>
</feature>
<evidence type="ECO:0000313" key="14">
    <source>
        <dbReference type="EMBL" id="SJM68981.1"/>
    </source>
</evidence>
<evidence type="ECO:0000256" key="2">
    <source>
        <dbReference type="ARBA" id="ARBA00001974"/>
    </source>
</evidence>
<gene>
    <name evidence="14" type="ORF">FM101_11425</name>
</gene>
<dbReference type="EMBL" id="FUHW01000038">
    <property type="protein sequence ID" value="SJM68981.1"/>
    <property type="molecule type" value="Genomic_DNA"/>
</dbReference>
<keyword evidence="12" id="KW-0963">Cytoplasm</keyword>
<evidence type="ECO:0000256" key="12">
    <source>
        <dbReference type="RuleBase" id="RU364052"/>
    </source>
</evidence>
<evidence type="ECO:0000313" key="15">
    <source>
        <dbReference type="Proteomes" id="UP000195913"/>
    </source>
</evidence>
<dbReference type="AlphaFoldDB" id="A0A1R4GL78"/>
<evidence type="ECO:0000256" key="8">
    <source>
        <dbReference type="ARBA" id="ARBA00022630"/>
    </source>
</evidence>
<comment type="catalytic activity">
    <reaction evidence="1">
        <text>coproporphyrinogen III + 3 O2 = coproporphyrin III + 3 H2O2</text>
        <dbReference type="Rhea" id="RHEA:43436"/>
        <dbReference type="ChEBI" id="CHEBI:15379"/>
        <dbReference type="ChEBI" id="CHEBI:16240"/>
        <dbReference type="ChEBI" id="CHEBI:57309"/>
        <dbReference type="ChEBI" id="CHEBI:131725"/>
        <dbReference type="EC" id="1.3.3.15"/>
    </reaction>
    <physiologicalReaction direction="left-to-right" evidence="1">
        <dbReference type="Rhea" id="RHEA:43437"/>
    </physiologicalReaction>
</comment>
<comment type="function">
    <text evidence="3 12">Involved in coproporphyrin-dependent heme b biosynthesis. Catalyzes the oxidation of coproporphyrinogen III to coproporphyrin III.</text>
</comment>
<dbReference type="PANTHER" id="PTHR42923">
    <property type="entry name" value="PROTOPORPHYRINOGEN OXIDASE"/>
    <property type="match status" value="1"/>
</dbReference>
<dbReference type="NCBIfam" id="TIGR00562">
    <property type="entry name" value="proto_IX_ox"/>
    <property type="match status" value="1"/>
</dbReference>
<dbReference type="Gene3D" id="3.90.660.20">
    <property type="entry name" value="Protoporphyrinogen oxidase, mitochondrial, domain 2"/>
    <property type="match status" value="1"/>
</dbReference>
<dbReference type="EC" id="1.3.3.15" evidence="6 12"/>
<dbReference type="InterPro" id="IPR036188">
    <property type="entry name" value="FAD/NAD-bd_sf"/>
</dbReference>
<accession>A0A1R4GL78</accession>
<protein>
    <recommendedName>
        <fullName evidence="7 12">Coproporphyrinogen III oxidase</fullName>
        <ecNumber evidence="6 12">1.3.3.15</ecNumber>
    </recommendedName>
</protein>
<dbReference type="GO" id="GO:0005737">
    <property type="term" value="C:cytoplasm"/>
    <property type="evidence" value="ECO:0007669"/>
    <property type="project" value="UniProtKB-SubCell"/>
</dbReference>
<comment type="pathway">
    <text evidence="4 12">Porphyrin-containing compound metabolism; protoheme biosynthesis.</text>
</comment>
<evidence type="ECO:0000256" key="10">
    <source>
        <dbReference type="ARBA" id="ARBA00023002"/>
    </source>
</evidence>
<keyword evidence="11 12" id="KW-0350">Heme biosynthesis</keyword>
<keyword evidence="10 12" id="KW-0560">Oxidoreductase</keyword>
<evidence type="ECO:0000256" key="6">
    <source>
        <dbReference type="ARBA" id="ARBA00012402"/>
    </source>
</evidence>
<evidence type="ECO:0000259" key="13">
    <source>
        <dbReference type="Pfam" id="PF01593"/>
    </source>
</evidence>
<dbReference type="PANTHER" id="PTHR42923:SF3">
    <property type="entry name" value="PROTOPORPHYRINOGEN OXIDASE"/>
    <property type="match status" value="1"/>
</dbReference>
<evidence type="ECO:0000256" key="3">
    <source>
        <dbReference type="ARBA" id="ARBA00002185"/>
    </source>
</evidence>
<evidence type="ECO:0000256" key="4">
    <source>
        <dbReference type="ARBA" id="ARBA00004744"/>
    </source>
</evidence>
<keyword evidence="9 12" id="KW-0274">FAD</keyword>
<dbReference type="SUPFAM" id="SSF51905">
    <property type="entry name" value="FAD/NAD(P)-binding domain"/>
    <property type="match status" value="1"/>
</dbReference>
<dbReference type="InterPro" id="IPR050464">
    <property type="entry name" value="Zeta_carotene_desat/Oxidored"/>
</dbReference>
<evidence type="ECO:0000256" key="1">
    <source>
        <dbReference type="ARBA" id="ARBA00001755"/>
    </source>
</evidence>
<comment type="similarity">
    <text evidence="5 12">Belongs to the protoporphyrinogen/coproporphyrinogen oxidase family. Coproporphyrinogen III oxidase subfamily.</text>
</comment>
<dbReference type="GO" id="GO:0004729">
    <property type="term" value="F:oxygen-dependent protoporphyrinogen oxidase activity"/>
    <property type="evidence" value="ECO:0007669"/>
    <property type="project" value="UniProtKB-UniRule"/>
</dbReference>
<dbReference type="Proteomes" id="UP000195913">
    <property type="component" value="Unassembled WGS sequence"/>
</dbReference>
<evidence type="ECO:0000256" key="7">
    <source>
        <dbReference type="ARBA" id="ARBA00019046"/>
    </source>
</evidence>
<dbReference type="InterPro" id="IPR002937">
    <property type="entry name" value="Amino_oxidase"/>
</dbReference>
<keyword evidence="8 12" id="KW-0285">Flavoprotein</keyword>
<comment type="subcellular location">
    <subcellularLocation>
        <location evidence="12">Cytoplasm</location>
    </subcellularLocation>
</comment>
<dbReference type="SUPFAM" id="SSF54373">
    <property type="entry name" value="FAD-linked reductases, C-terminal domain"/>
    <property type="match status" value="1"/>
</dbReference>
<proteinExistence type="inferred from homology"/>